<keyword evidence="2 3" id="KW-0408">Iron</keyword>
<evidence type="ECO:0000313" key="7">
    <source>
        <dbReference type="EMBL" id="EMI15833.1"/>
    </source>
</evidence>
<proteinExistence type="predicted"/>
<reference evidence="7 8" key="1">
    <citation type="journal article" date="2013" name="Mar. Genomics">
        <title>Expression of sulfatases in Rhodopirellula baltica and the diversity of sulfatases in the genus Rhodopirellula.</title>
        <authorList>
            <person name="Wegner C.E."/>
            <person name="Richter-Heitmann T."/>
            <person name="Klindworth A."/>
            <person name="Klockow C."/>
            <person name="Richter M."/>
            <person name="Achstetter T."/>
            <person name="Glockner F.O."/>
            <person name="Harder J."/>
        </authorList>
    </citation>
    <scope>NUCLEOTIDE SEQUENCE [LARGE SCALE GENOMIC DNA]</scope>
    <source>
        <strain evidence="7 8">SM1</strain>
    </source>
</reference>
<evidence type="ECO:0000259" key="6">
    <source>
        <dbReference type="PROSITE" id="PS51007"/>
    </source>
</evidence>
<protein>
    <submittedName>
        <fullName evidence="7">Cytochrome C</fullName>
    </submittedName>
</protein>
<dbReference type="GO" id="GO:0009055">
    <property type="term" value="F:electron transfer activity"/>
    <property type="evidence" value="ECO:0007669"/>
    <property type="project" value="InterPro"/>
</dbReference>
<organism evidence="7 8">
    <name type="scientific">Rhodopirellula maiorica SM1</name>
    <dbReference type="NCBI Taxonomy" id="1265738"/>
    <lineage>
        <taxon>Bacteria</taxon>
        <taxon>Pseudomonadati</taxon>
        <taxon>Planctomycetota</taxon>
        <taxon>Planctomycetia</taxon>
        <taxon>Pirellulales</taxon>
        <taxon>Pirellulaceae</taxon>
        <taxon>Novipirellula</taxon>
    </lineage>
</organism>
<dbReference type="PROSITE" id="PS51007">
    <property type="entry name" value="CYTC"/>
    <property type="match status" value="1"/>
</dbReference>
<feature type="region of interest" description="Disordered" evidence="4">
    <location>
        <begin position="112"/>
        <end position="133"/>
    </location>
</feature>
<name>M5R8M7_9BACT</name>
<sequence>MTMPMRFLVLTVLVLQALAWGGLASAAELSAREKRAVETVNQTIRTAGIEYKARNFAAAGEAITRAMDQIDIAMKVGSAELLEAFEPAMKRISTAHALLELEGVAVPPFRRPTLPSANNASADDTATGTSGEKPEMVIFDIKDPPSEPPNATPPKSDFAAGVSFTQHVAPILVGRCGRCHVTGSKGGFNMANYEALMKGSRAGVVVFPGDVPNSVLVEVIESGAMPPNGSVSAQELLTLKTWINGGAKFDGPDPTATLSAGSGVAAVDEPTKTAMPEIKQATGKETVSFAGDIAPLLVEACKGCHIDAMQTRGGLQLDTFARMMRGGDSGPIISPGNAADSLLVKKLRGMVGERMPAGGRPAFSEDSIQLISTWINEGATLDGASKDQPLEVMSKLAWMKKASASEISAKRKADAEDDLKLVNASGGEMHSLSTDHFFVTGTASKPTLELVAAKAEEELKWAKTIVDAAEGEEFFHGKATLFVMPRRYDYSEFAKMIEARDVPSDWNAHWKFDGINAYIALVATDRDEDDEIADRLISPLVSLAVATRGMDVPRWFAEGVGASVYSKSGTKVDRDAKRREDAEISAAVVAMKDAKQFLGEKLKPEQTDRISMAIAASMMDRGRRKNFDALMRNLSDGLPFDQAFQTAFRATPAAYITQWLKWVKG</sequence>
<dbReference type="GO" id="GO:0020037">
    <property type="term" value="F:heme binding"/>
    <property type="evidence" value="ECO:0007669"/>
    <property type="project" value="InterPro"/>
</dbReference>
<dbReference type="Pfam" id="PF07635">
    <property type="entry name" value="PSCyt1"/>
    <property type="match status" value="2"/>
</dbReference>
<evidence type="ECO:0000313" key="8">
    <source>
        <dbReference type="Proteomes" id="UP000011991"/>
    </source>
</evidence>
<feature type="domain" description="Cytochrome c" evidence="6">
    <location>
        <begin position="278"/>
        <end position="403"/>
    </location>
</feature>
<keyword evidence="5" id="KW-0732">Signal</keyword>
<dbReference type="PANTHER" id="PTHR35889:SF3">
    <property type="entry name" value="F-BOX DOMAIN-CONTAINING PROTEIN"/>
    <property type="match status" value="1"/>
</dbReference>
<dbReference type="GO" id="GO:0046872">
    <property type="term" value="F:metal ion binding"/>
    <property type="evidence" value="ECO:0007669"/>
    <property type="project" value="UniProtKB-KW"/>
</dbReference>
<dbReference type="Proteomes" id="UP000011991">
    <property type="component" value="Unassembled WGS sequence"/>
</dbReference>
<accession>M5R8M7</accession>
<dbReference type="InterPro" id="IPR011429">
    <property type="entry name" value="Cyt_c_Planctomycete-type"/>
</dbReference>
<dbReference type="EMBL" id="ANOG01001036">
    <property type="protein sequence ID" value="EMI15833.1"/>
    <property type="molecule type" value="Genomic_DNA"/>
</dbReference>
<gene>
    <name evidence="7" type="ORF">RMSM_07251</name>
</gene>
<dbReference type="AlphaFoldDB" id="M5R8M7"/>
<evidence type="ECO:0000256" key="4">
    <source>
        <dbReference type="SAM" id="MobiDB-lite"/>
    </source>
</evidence>
<dbReference type="PANTHER" id="PTHR35889">
    <property type="entry name" value="CYCLOINULO-OLIGOSACCHARIDE FRUCTANOTRANSFERASE-RELATED"/>
    <property type="match status" value="1"/>
</dbReference>
<keyword evidence="3" id="KW-0349">Heme</keyword>
<feature type="compositionally biased region" description="Polar residues" evidence="4">
    <location>
        <begin position="115"/>
        <end position="130"/>
    </location>
</feature>
<evidence type="ECO:0000256" key="3">
    <source>
        <dbReference type="PROSITE-ProRule" id="PRU00433"/>
    </source>
</evidence>
<feature type="signal peptide" evidence="5">
    <location>
        <begin position="1"/>
        <end position="26"/>
    </location>
</feature>
<comment type="caution">
    <text evidence="7">The sequence shown here is derived from an EMBL/GenBank/DDBJ whole genome shotgun (WGS) entry which is preliminary data.</text>
</comment>
<feature type="chain" id="PRO_5004070464" evidence="5">
    <location>
        <begin position="27"/>
        <end position="665"/>
    </location>
</feature>
<evidence type="ECO:0000256" key="1">
    <source>
        <dbReference type="ARBA" id="ARBA00022723"/>
    </source>
</evidence>
<keyword evidence="8" id="KW-1185">Reference proteome</keyword>
<dbReference type="InterPro" id="IPR009056">
    <property type="entry name" value="Cyt_c-like_dom"/>
</dbReference>
<dbReference type="PATRIC" id="fig|1265738.3.peg.7229"/>
<keyword evidence="1 3" id="KW-0479">Metal-binding</keyword>
<evidence type="ECO:0000256" key="5">
    <source>
        <dbReference type="SAM" id="SignalP"/>
    </source>
</evidence>
<evidence type="ECO:0000256" key="2">
    <source>
        <dbReference type="ARBA" id="ARBA00023004"/>
    </source>
</evidence>